<evidence type="ECO:0008006" key="5">
    <source>
        <dbReference type="Google" id="ProtNLM"/>
    </source>
</evidence>
<gene>
    <name evidence="3" type="ORF">G1C96_0704</name>
</gene>
<feature type="transmembrane region" description="Helical" evidence="2">
    <location>
        <begin position="81"/>
        <end position="105"/>
    </location>
</feature>
<keyword evidence="4" id="KW-1185">Reference proteome</keyword>
<dbReference type="EMBL" id="JAAIIH010000002">
    <property type="protein sequence ID" value="NMN00127.1"/>
    <property type="molecule type" value="Genomic_DNA"/>
</dbReference>
<organism evidence="3 4">
    <name type="scientific">Bifidobacterium moraviense</name>
    <dbReference type="NCBI Taxonomy" id="2675323"/>
    <lineage>
        <taxon>Bacteria</taxon>
        <taxon>Bacillati</taxon>
        <taxon>Actinomycetota</taxon>
        <taxon>Actinomycetes</taxon>
        <taxon>Bifidobacteriales</taxon>
        <taxon>Bifidobacteriaceae</taxon>
        <taxon>Bifidobacterium</taxon>
    </lineage>
</organism>
<evidence type="ECO:0000313" key="3">
    <source>
        <dbReference type="EMBL" id="NMN00127.1"/>
    </source>
</evidence>
<name>A0A7Y0HY61_9BIFI</name>
<feature type="compositionally biased region" description="Polar residues" evidence="1">
    <location>
        <begin position="277"/>
        <end position="288"/>
    </location>
</feature>
<dbReference type="AlphaFoldDB" id="A0A7Y0HY61"/>
<dbReference type="RefSeq" id="WP_169275298.1">
    <property type="nucleotide sequence ID" value="NZ_JAAIIH010000002.1"/>
</dbReference>
<evidence type="ECO:0000256" key="1">
    <source>
        <dbReference type="SAM" id="MobiDB-lite"/>
    </source>
</evidence>
<feature type="compositionally biased region" description="Low complexity" evidence="1">
    <location>
        <begin position="264"/>
        <end position="276"/>
    </location>
</feature>
<feature type="compositionally biased region" description="Polar residues" evidence="1">
    <location>
        <begin position="248"/>
        <end position="258"/>
    </location>
</feature>
<evidence type="ECO:0000313" key="4">
    <source>
        <dbReference type="Proteomes" id="UP000588277"/>
    </source>
</evidence>
<sequence>MNQEFCSRCGSSITGGTTVCPQCGAYLGDGAAHGGEEQATHNSSTPPSMIPTPSPEPVGGGSPESPVKSHTKAKTKINKPVAVGIAVLCAAAVGFSAPSFVTTYWRYRGTSAAVTCQNSVAEYHRIYKDANDIMKSYYERTGEFANIDSATASRMDDLIKAVRDASRMQSQTGQDVYTGYCDTDNTANALSDWSASWENFAAQATSYNDDVRKTIAALNTACNALRNADDKLKHGESITDNTDKGTSDDTATQGTSSSDQKDASPQPSQSGQPSQSAKPTQSAQSNQSAQPVDCSAFVGTYSTWLADVTIQVKADCTHSMTRYDEDGTYVAQRLSEPISEGQGIVSMSDPRADEKIVFIPAGVTYAGNPAANVYDTGTRDPGINSFHDITDKQRVLMTGNGMTPTVYLKQTDN</sequence>
<dbReference type="Proteomes" id="UP000588277">
    <property type="component" value="Unassembled WGS sequence"/>
</dbReference>
<keyword evidence="2" id="KW-0812">Transmembrane</keyword>
<protein>
    <recommendedName>
        <fullName evidence="5">Zinc-ribbon domain-containing protein</fullName>
    </recommendedName>
</protein>
<reference evidence="3 4" key="1">
    <citation type="submission" date="2020-02" db="EMBL/GenBank/DDBJ databases">
        <title>Characterization of phylogenetic diversity of novel bifidobacterial species isolated in Czech ZOOs.</title>
        <authorList>
            <person name="Lugli G.A."/>
            <person name="Vera N.B."/>
            <person name="Ventura M."/>
        </authorList>
    </citation>
    <scope>NUCLEOTIDE SEQUENCE [LARGE SCALE GENOMIC DNA]</scope>
    <source>
        <strain evidence="3 4">DSM 109958</strain>
    </source>
</reference>
<evidence type="ECO:0000256" key="2">
    <source>
        <dbReference type="SAM" id="Phobius"/>
    </source>
</evidence>
<accession>A0A7Y0HY61</accession>
<feature type="region of interest" description="Disordered" evidence="1">
    <location>
        <begin position="234"/>
        <end position="288"/>
    </location>
</feature>
<comment type="caution">
    <text evidence="3">The sequence shown here is derived from an EMBL/GenBank/DDBJ whole genome shotgun (WGS) entry which is preliminary data.</text>
</comment>
<feature type="region of interest" description="Disordered" evidence="1">
    <location>
        <begin position="34"/>
        <end position="74"/>
    </location>
</feature>
<keyword evidence="2" id="KW-1133">Transmembrane helix</keyword>
<keyword evidence="2" id="KW-0472">Membrane</keyword>
<feature type="compositionally biased region" description="Basic and acidic residues" evidence="1">
    <location>
        <begin position="234"/>
        <end position="247"/>
    </location>
</feature>
<proteinExistence type="predicted"/>